<dbReference type="AlphaFoldDB" id="A0A388JYT1"/>
<dbReference type="EMBL" id="BFEA01000033">
    <property type="protein sequence ID" value="GBG62927.1"/>
    <property type="molecule type" value="Genomic_DNA"/>
</dbReference>
<sequence>MAAVSLSSTAVLPSPVMLQNPSEVGPSAGRLTSSFAAGGSGRNPAQGKNFKAVRTVKTRCAVTPLQKSPSSSSTMTADLKKSWTFQLALTLAGAALSVKPFYALLRDQAKKMIRERGEKIGVPWASRLAELAKHDWETELKNIHREGDVKYPEYYLQSFHSYPEGNLSWDAALESDLASKSVHATVFTKSAKAQSVTGDTLKLRRWSRSLMISYGNETPSLEDAKITGVDLSPYFVAVANYKLREVEAERGGNTIPIKFSHAAAEDTRLPSESFDLVSCCLCFHELPTEPTRQIIKEAYRLVRPGGSFAIMDMNPASPAWQKAMSNPVLFTVFRSTEPYLEDYMAFPFEEVLEETGFKVVLHTPNTPRHRTIVAHKL</sequence>
<dbReference type="Gene3D" id="3.40.50.150">
    <property type="entry name" value="Vaccinia Virus protein VP39"/>
    <property type="match status" value="1"/>
</dbReference>
<dbReference type="PANTHER" id="PTHR42912:SF68">
    <property type="entry name" value="METHYLTRANSFERASE TYPE 11 DOMAIN-CONTAINING PROTEIN"/>
    <property type="match status" value="1"/>
</dbReference>
<gene>
    <name evidence="2" type="ORF">CBR_g34298</name>
</gene>
<evidence type="ECO:0000313" key="2">
    <source>
        <dbReference type="EMBL" id="GBG62927.1"/>
    </source>
</evidence>
<feature type="domain" description="Methyltransferase type 11" evidence="1">
    <location>
        <begin position="218"/>
        <end position="310"/>
    </location>
</feature>
<dbReference type="OrthoDB" id="2013972at2759"/>
<dbReference type="OMA" id="ECSPRHR"/>
<reference evidence="2 3" key="1">
    <citation type="journal article" date="2018" name="Cell">
        <title>The Chara Genome: Secondary Complexity and Implications for Plant Terrestrialization.</title>
        <authorList>
            <person name="Nishiyama T."/>
            <person name="Sakayama H."/>
            <person name="Vries J.D."/>
            <person name="Buschmann H."/>
            <person name="Saint-Marcoux D."/>
            <person name="Ullrich K.K."/>
            <person name="Haas F.B."/>
            <person name="Vanderstraeten L."/>
            <person name="Becker D."/>
            <person name="Lang D."/>
            <person name="Vosolsobe S."/>
            <person name="Rombauts S."/>
            <person name="Wilhelmsson P.K.I."/>
            <person name="Janitza P."/>
            <person name="Kern R."/>
            <person name="Heyl A."/>
            <person name="Rumpler F."/>
            <person name="Villalobos L.I.A.C."/>
            <person name="Clay J.M."/>
            <person name="Skokan R."/>
            <person name="Toyoda A."/>
            <person name="Suzuki Y."/>
            <person name="Kagoshima H."/>
            <person name="Schijlen E."/>
            <person name="Tajeshwar N."/>
            <person name="Catarino B."/>
            <person name="Hetherington A.J."/>
            <person name="Saltykova A."/>
            <person name="Bonnot C."/>
            <person name="Breuninger H."/>
            <person name="Symeonidi A."/>
            <person name="Radhakrishnan G.V."/>
            <person name="Van Nieuwerburgh F."/>
            <person name="Deforce D."/>
            <person name="Chang C."/>
            <person name="Karol K.G."/>
            <person name="Hedrich R."/>
            <person name="Ulvskov P."/>
            <person name="Glockner G."/>
            <person name="Delwiche C.F."/>
            <person name="Petrasek J."/>
            <person name="Van de Peer Y."/>
            <person name="Friml J."/>
            <person name="Beilby M."/>
            <person name="Dolan L."/>
            <person name="Kohara Y."/>
            <person name="Sugano S."/>
            <person name="Fujiyama A."/>
            <person name="Delaux P.-M."/>
            <person name="Quint M."/>
            <person name="TheiBen G."/>
            <person name="Hagemann M."/>
            <person name="Harholt J."/>
            <person name="Dunand C."/>
            <person name="Zachgo S."/>
            <person name="Langdale J."/>
            <person name="Maumus F."/>
            <person name="Straeten D.V.D."/>
            <person name="Gould S.B."/>
            <person name="Rensing S.A."/>
        </authorList>
    </citation>
    <scope>NUCLEOTIDE SEQUENCE [LARGE SCALE GENOMIC DNA]</scope>
    <source>
        <strain evidence="2 3">S276</strain>
    </source>
</reference>
<dbReference type="GO" id="GO:0008757">
    <property type="term" value="F:S-adenosylmethionine-dependent methyltransferase activity"/>
    <property type="evidence" value="ECO:0007669"/>
    <property type="project" value="InterPro"/>
</dbReference>
<dbReference type="CDD" id="cd02440">
    <property type="entry name" value="AdoMet_MTases"/>
    <property type="match status" value="1"/>
</dbReference>
<organism evidence="2 3">
    <name type="scientific">Chara braunii</name>
    <name type="common">Braun's stonewort</name>
    <dbReference type="NCBI Taxonomy" id="69332"/>
    <lineage>
        <taxon>Eukaryota</taxon>
        <taxon>Viridiplantae</taxon>
        <taxon>Streptophyta</taxon>
        <taxon>Charophyceae</taxon>
        <taxon>Charales</taxon>
        <taxon>Characeae</taxon>
        <taxon>Chara</taxon>
    </lineage>
</organism>
<dbReference type="InterPro" id="IPR029063">
    <property type="entry name" value="SAM-dependent_MTases_sf"/>
</dbReference>
<dbReference type="Pfam" id="PF08241">
    <property type="entry name" value="Methyltransf_11"/>
    <property type="match status" value="1"/>
</dbReference>
<dbReference type="InterPro" id="IPR013216">
    <property type="entry name" value="Methyltransf_11"/>
</dbReference>
<dbReference type="SUPFAM" id="SSF53335">
    <property type="entry name" value="S-adenosyl-L-methionine-dependent methyltransferases"/>
    <property type="match status" value="1"/>
</dbReference>
<proteinExistence type="predicted"/>
<keyword evidence="3" id="KW-1185">Reference proteome</keyword>
<dbReference type="Proteomes" id="UP000265515">
    <property type="component" value="Unassembled WGS sequence"/>
</dbReference>
<dbReference type="PANTHER" id="PTHR42912">
    <property type="entry name" value="METHYLTRANSFERASE"/>
    <property type="match status" value="1"/>
</dbReference>
<evidence type="ECO:0000313" key="3">
    <source>
        <dbReference type="Proteomes" id="UP000265515"/>
    </source>
</evidence>
<evidence type="ECO:0000259" key="1">
    <source>
        <dbReference type="Pfam" id="PF08241"/>
    </source>
</evidence>
<dbReference type="STRING" id="69332.A0A388JYT1"/>
<dbReference type="Gramene" id="GBG62927">
    <property type="protein sequence ID" value="GBG62927"/>
    <property type="gene ID" value="CBR_g34298"/>
</dbReference>
<dbReference type="InterPro" id="IPR050508">
    <property type="entry name" value="Methyltransf_Superfamily"/>
</dbReference>
<accession>A0A388JYT1</accession>
<protein>
    <recommendedName>
        <fullName evidence="1">Methyltransferase type 11 domain-containing protein</fullName>
    </recommendedName>
</protein>
<name>A0A388JYT1_CHABU</name>
<comment type="caution">
    <text evidence="2">The sequence shown here is derived from an EMBL/GenBank/DDBJ whole genome shotgun (WGS) entry which is preliminary data.</text>
</comment>